<dbReference type="CDD" id="cd17920">
    <property type="entry name" value="DEXHc_RecQ"/>
    <property type="match status" value="1"/>
</dbReference>
<evidence type="ECO:0000256" key="6">
    <source>
        <dbReference type="ARBA" id="ARBA00023125"/>
    </source>
</evidence>
<dbReference type="Proteomes" id="UP000008312">
    <property type="component" value="Unassembled WGS sequence"/>
</dbReference>
<dbReference type="InterPro" id="IPR004589">
    <property type="entry name" value="DNA_helicase_ATP-dep_RecQ"/>
</dbReference>
<evidence type="ECO:0000313" key="14">
    <source>
        <dbReference type="Proteomes" id="UP000008312"/>
    </source>
</evidence>
<dbReference type="InterPro" id="IPR001650">
    <property type="entry name" value="Helicase_C-like"/>
</dbReference>
<evidence type="ECO:0000259" key="12">
    <source>
        <dbReference type="PROSITE" id="PS51194"/>
    </source>
</evidence>
<evidence type="ECO:0000256" key="3">
    <source>
        <dbReference type="ARBA" id="ARBA00022801"/>
    </source>
</evidence>
<dbReference type="InterPro" id="IPR014001">
    <property type="entry name" value="Helicase_ATP-bd"/>
</dbReference>
<dbReference type="GO" id="GO:0043138">
    <property type="term" value="F:3'-5' DNA helicase activity"/>
    <property type="evidence" value="ECO:0007669"/>
    <property type="project" value="UniProtKB-EC"/>
</dbReference>
<keyword evidence="14" id="KW-1185">Reference proteome</keyword>
<dbReference type="PANTHER" id="PTHR13710">
    <property type="entry name" value="DNA HELICASE RECQ FAMILY MEMBER"/>
    <property type="match status" value="1"/>
</dbReference>
<keyword evidence="3" id="KW-0378">Hydrolase</keyword>
<proteinExistence type="inferred from homology"/>
<dbReference type="RefSeq" id="XP_012895657.1">
    <property type="nucleotide sequence ID" value="XM_013040203.1"/>
</dbReference>
<evidence type="ECO:0000256" key="10">
    <source>
        <dbReference type="ARBA" id="ARBA00034808"/>
    </source>
</evidence>
<protein>
    <recommendedName>
        <fullName evidence="10">DNA 3'-5' helicase</fullName>
        <ecNumber evidence="10">5.6.2.4</ecNumber>
    </recommendedName>
</protein>
<dbReference type="GO" id="GO:0016787">
    <property type="term" value="F:hydrolase activity"/>
    <property type="evidence" value="ECO:0007669"/>
    <property type="project" value="UniProtKB-KW"/>
</dbReference>
<organism evidence="13">
    <name type="scientific">Blastocystis hominis</name>
    <dbReference type="NCBI Taxonomy" id="12968"/>
    <lineage>
        <taxon>Eukaryota</taxon>
        <taxon>Sar</taxon>
        <taxon>Stramenopiles</taxon>
        <taxon>Bigyra</taxon>
        <taxon>Opalozoa</taxon>
        <taxon>Opalinata</taxon>
        <taxon>Blastocystidae</taxon>
        <taxon>Blastocystis</taxon>
    </lineage>
</organism>
<dbReference type="InterPro" id="IPR002464">
    <property type="entry name" value="DNA/RNA_helicase_DEAH_CS"/>
</dbReference>
<comment type="similarity">
    <text evidence="1">Belongs to the helicase family. RecQ subfamily.</text>
</comment>
<dbReference type="OMA" id="RVGHAVC"/>
<dbReference type="NCBIfam" id="TIGR00614">
    <property type="entry name" value="recQ_fam"/>
    <property type="match status" value="1"/>
</dbReference>
<dbReference type="AlphaFoldDB" id="D8M0M0"/>
<dbReference type="SUPFAM" id="SSF52540">
    <property type="entry name" value="P-loop containing nucleoside triphosphate hydrolases"/>
    <property type="match status" value="1"/>
</dbReference>
<evidence type="ECO:0000256" key="2">
    <source>
        <dbReference type="ARBA" id="ARBA00022741"/>
    </source>
</evidence>
<keyword evidence="7" id="KW-0413">Isomerase</keyword>
<evidence type="ECO:0000313" key="13">
    <source>
        <dbReference type="EMBL" id="CBK21609.2"/>
    </source>
</evidence>
<keyword evidence="4" id="KW-0347">Helicase</keyword>
<sequence length="431" mass="49115">MKTVLTGRSVFCIMPTGGGKSLCYQLPALLLPGITVVVSPLISLVQDQIRGLQEVGVEVGAMTGSSGGEVPSALWNSVRTRQFPRLKLVYTTPEKLNKSESMKNLLRALSSLGFLSLFVIDEVHCMSQWGHDFRVDYKELGKVRFEFFQNVPLMAFTATATVTVKNDILKLLLVNGKEILVFQKSFNRPELRYEVRSKKNHRQFISDVSAYILSKQLNNTGIIYCGTQMACEKVCKDLQEAMKNEGYERKIGFYHAGLEPMERERIQREWSEDQLKIIVATVAFGMGINKTDCRCCQILKYFSEVFNRDFCGVPMHQLCDNYSQPCDYEVVDIMHITIVLVRLRFPFSLAMKGSVRMQSAADDQHADFSRSRTAQRSEAARARVCAVFNRITNHLRGERMEIDSYESRELINLENSTRSENEKDKEVCIEK</sequence>
<evidence type="ECO:0000259" key="11">
    <source>
        <dbReference type="PROSITE" id="PS51192"/>
    </source>
</evidence>
<evidence type="ECO:0000256" key="9">
    <source>
        <dbReference type="ARBA" id="ARBA00034617"/>
    </source>
</evidence>
<keyword evidence="6" id="KW-0238">DNA-binding</keyword>
<dbReference type="Gene3D" id="3.40.50.300">
    <property type="entry name" value="P-loop containing nucleotide triphosphate hydrolases"/>
    <property type="match status" value="2"/>
</dbReference>
<dbReference type="EC" id="5.6.2.4" evidence="10"/>
<dbReference type="PROSITE" id="PS51192">
    <property type="entry name" value="HELICASE_ATP_BIND_1"/>
    <property type="match status" value="1"/>
</dbReference>
<evidence type="ECO:0000256" key="5">
    <source>
        <dbReference type="ARBA" id="ARBA00022840"/>
    </source>
</evidence>
<dbReference type="PANTHER" id="PTHR13710:SF153">
    <property type="entry name" value="RECQ-LIKE DNA HELICASE BLM"/>
    <property type="match status" value="1"/>
</dbReference>
<dbReference type="Pfam" id="PF00270">
    <property type="entry name" value="DEAD"/>
    <property type="match status" value="1"/>
</dbReference>
<evidence type="ECO:0000256" key="1">
    <source>
        <dbReference type="ARBA" id="ARBA00005446"/>
    </source>
</evidence>
<dbReference type="GO" id="GO:0000724">
    <property type="term" value="P:double-strand break repair via homologous recombination"/>
    <property type="evidence" value="ECO:0007669"/>
    <property type="project" value="TreeGrafter"/>
</dbReference>
<dbReference type="GO" id="GO:0003677">
    <property type="term" value="F:DNA binding"/>
    <property type="evidence" value="ECO:0007669"/>
    <property type="project" value="UniProtKB-KW"/>
</dbReference>
<feature type="domain" description="Helicase ATP-binding" evidence="11">
    <location>
        <begin position="1"/>
        <end position="178"/>
    </location>
</feature>
<dbReference type="GO" id="GO:0005694">
    <property type="term" value="C:chromosome"/>
    <property type="evidence" value="ECO:0007669"/>
    <property type="project" value="TreeGrafter"/>
</dbReference>
<name>D8M0M0_BLAHO</name>
<dbReference type="OrthoDB" id="10261556at2759"/>
<dbReference type="GO" id="GO:0009378">
    <property type="term" value="F:four-way junction helicase activity"/>
    <property type="evidence" value="ECO:0007669"/>
    <property type="project" value="TreeGrafter"/>
</dbReference>
<reference evidence="13" key="1">
    <citation type="submission" date="2010-02" db="EMBL/GenBank/DDBJ databases">
        <title>Sequencing and annotation of the Blastocystis hominis genome.</title>
        <authorList>
            <person name="Wincker P."/>
        </authorList>
    </citation>
    <scope>NUCLEOTIDE SEQUENCE</scope>
    <source>
        <strain evidence="13">Singapore isolate B</strain>
    </source>
</reference>
<keyword evidence="5" id="KW-0067">ATP-binding</keyword>
<dbReference type="Pfam" id="PF00271">
    <property type="entry name" value="Helicase_C"/>
    <property type="match status" value="1"/>
</dbReference>
<accession>D8M0M0</accession>
<dbReference type="EMBL" id="FN668643">
    <property type="protein sequence ID" value="CBK21609.2"/>
    <property type="molecule type" value="Genomic_DNA"/>
</dbReference>
<dbReference type="SMART" id="SM00487">
    <property type="entry name" value="DEXDc"/>
    <property type="match status" value="1"/>
</dbReference>
<dbReference type="InterPro" id="IPR011545">
    <property type="entry name" value="DEAD/DEAH_box_helicase_dom"/>
</dbReference>
<dbReference type="InterPro" id="IPR027417">
    <property type="entry name" value="P-loop_NTPase"/>
</dbReference>
<gene>
    <name evidence="13" type="ORF">GSBLH_T00001748001</name>
</gene>
<dbReference type="GO" id="GO:0005524">
    <property type="term" value="F:ATP binding"/>
    <property type="evidence" value="ECO:0007669"/>
    <property type="project" value="UniProtKB-KW"/>
</dbReference>
<keyword evidence="8" id="KW-0539">Nucleus</keyword>
<keyword evidence="2" id="KW-0547">Nucleotide-binding</keyword>
<dbReference type="InParanoid" id="D8M0M0"/>
<dbReference type="PROSITE" id="PS51194">
    <property type="entry name" value="HELICASE_CTER"/>
    <property type="match status" value="1"/>
</dbReference>
<comment type="catalytic activity">
    <reaction evidence="9">
        <text>Couples ATP hydrolysis with the unwinding of duplex DNA by translocating in the 3'-5' direction.</text>
        <dbReference type="EC" id="5.6.2.4"/>
    </reaction>
</comment>
<evidence type="ECO:0000256" key="8">
    <source>
        <dbReference type="ARBA" id="ARBA00023242"/>
    </source>
</evidence>
<evidence type="ECO:0000256" key="7">
    <source>
        <dbReference type="ARBA" id="ARBA00023235"/>
    </source>
</evidence>
<dbReference type="GO" id="GO:0005737">
    <property type="term" value="C:cytoplasm"/>
    <property type="evidence" value="ECO:0007669"/>
    <property type="project" value="TreeGrafter"/>
</dbReference>
<dbReference type="GO" id="GO:0005634">
    <property type="term" value="C:nucleus"/>
    <property type="evidence" value="ECO:0007669"/>
    <property type="project" value="TreeGrafter"/>
</dbReference>
<dbReference type="GeneID" id="24918978"/>
<dbReference type="PROSITE" id="PS00690">
    <property type="entry name" value="DEAH_ATP_HELICASE"/>
    <property type="match status" value="1"/>
</dbReference>
<evidence type="ECO:0000256" key="4">
    <source>
        <dbReference type="ARBA" id="ARBA00022806"/>
    </source>
</evidence>
<feature type="domain" description="Helicase C-terminal" evidence="12">
    <location>
        <begin position="200"/>
        <end position="396"/>
    </location>
</feature>